<dbReference type="EMBL" id="KV010031">
    <property type="protein sequence ID" value="KZV28688.1"/>
    <property type="molecule type" value="Genomic_DNA"/>
</dbReference>
<gene>
    <name evidence="2" type="ORF">F511_12214</name>
</gene>
<evidence type="ECO:0000313" key="3">
    <source>
        <dbReference type="Proteomes" id="UP000250235"/>
    </source>
</evidence>
<proteinExistence type="predicted"/>
<keyword evidence="3" id="KW-1185">Reference proteome</keyword>
<dbReference type="AlphaFoldDB" id="A0A2Z7B3Z3"/>
<dbReference type="Proteomes" id="UP000250235">
    <property type="component" value="Unassembled WGS sequence"/>
</dbReference>
<reference evidence="2 3" key="1">
    <citation type="journal article" date="2015" name="Proc. Natl. Acad. Sci. U.S.A.">
        <title>The resurrection genome of Boea hygrometrica: A blueprint for survival of dehydration.</title>
        <authorList>
            <person name="Xiao L."/>
            <person name="Yang G."/>
            <person name="Zhang L."/>
            <person name="Yang X."/>
            <person name="Zhao S."/>
            <person name="Ji Z."/>
            <person name="Zhou Q."/>
            <person name="Hu M."/>
            <person name="Wang Y."/>
            <person name="Chen M."/>
            <person name="Xu Y."/>
            <person name="Jin H."/>
            <person name="Xiao X."/>
            <person name="Hu G."/>
            <person name="Bao F."/>
            <person name="Hu Y."/>
            <person name="Wan P."/>
            <person name="Li L."/>
            <person name="Deng X."/>
            <person name="Kuang T."/>
            <person name="Xiang C."/>
            <person name="Zhu J.K."/>
            <person name="Oliver M.J."/>
            <person name="He Y."/>
        </authorList>
    </citation>
    <scope>NUCLEOTIDE SEQUENCE [LARGE SCALE GENOMIC DNA]</scope>
    <source>
        <strain evidence="3">cv. XS01</strain>
    </source>
</reference>
<dbReference type="OrthoDB" id="1751168at2759"/>
<feature type="region of interest" description="Disordered" evidence="1">
    <location>
        <begin position="118"/>
        <end position="142"/>
    </location>
</feature>
<sequence length="368" mass="41036">MVGFLDIPSKTAVEMRQKFSGTDVLFRAPNKKNEMKMKYRLLNDIVAKALCAKASSFDVVTSEKFDLMVAISAGLKVFVSNFGGDGEHAYQVVTRLCGASVEQQIGSRLYQEKSEGWSSWKPEKEAGETKKPEKAAVEKQKKKRKKVVQLVKKQKVVKNMPVEAGSQVALAKSKPGISSNADSRLLAKLMKGGAKRKLVVDSSDSESIVSIPLVPIRKKHRTKRTKKVSPTADHKVASQPGPILDILAGDDKAQLMVNQKPLWRQLQKWRNRLMVHPPKLSKKSMRSVIDPVAKGKGIMDAFAWPNPVEEHCMLVLKSAWEDVSDRMADYDKCVTIDLKGVFMSSATTYVWSHTAQTPNPESYIHFKI</sequence>
<name>A0A2Z7B3Z3_9LAMI</name>
<evidence type="ECO:0000256" key="1">
    <source>
        <dbReference type="SAM" id="MobiDB-lite"/>
    </source>
</evidence>
<protein>
    <submittedName>
        <fullName evidence="2">Uncharacterized protein</fullName>
    </submittedName>
</protein>
<organism evidence="2 3">
    <name type="scientific">Dorcoceras hygrometricum</name>
    <dbReference type="NCBI Taxonomy" id="472368"/>
    <lineage>
        <taxon>Eukaryota</taxon>
        <taxon>Viridiplantae</taxon>
        <taxon>Streptophyta</taxon>
        <taxon>Embryophyta</taxon>
        <taxon>Tracheophyta</taxon>
        <taxon>Spermatophyta</taxon>
        <taxon>Magnoliopsida</taxon>
        <taxon>eudicotyledons</taxon>
        <taxon>Gunneridae</taxon>
        <taxon>Pentapetalae</taxon>
        <taxon>asterids</taxon>
        <taxon>lamiids</taxon>
        <taxon>Lamiales</taxon>
        <taxon>Gesneriaceae</taxon>
        <taxon>Didymocarpoideae</taxon>
        <taxon>Trichosporeae</taxon>
        <taxon>Loxocarpinae</taxon>
        <taxon>Dorcoceras</taxon>
    </lineage>
</organism>
<feature type="compositionally biased region" description="Basic and acidic residues" evidence="1">
    <location>
        <begin position="118"/>
        <end position="139"/>
    </location>
</feature>
<accession>A0A2Z7B3Z3</accession>
<evidence type="ECO:0000313" key="2">
    <source>
        <dbReference type="EMBL" id="KZV28688.1"/>
    </source>
</evidence>